<feature type="region of interest" description="Disordered" evidence="1">
    <location>
        <begin position="106"/>
        <end position="153"/>
    </location>
</feature>
<dbReference type="Gene3D" id="3.30.1360.180">
    <property type="match status" value="1"/>
</dbReference>
<dbReference type="InterPro" id="IPR017850">
    <property type="entry name" value="Alkaline_phosphatase_core_sf"/>
</dbReference>
<dbReference type="InterPro" id="IPR002591">
    <property type="entry name" value="Phosphodiest/P_Trfase"/>
</dbReference>
<keyword evidence="4" id="KW-1185">Reference proteome</keyword>
<dbReference type="EMBL" id="JBFCZG010000011">
    <property type="protein sequence ID" value="KAL3417171.1"/>
    <property type="molecule type" value="Genomic_DNA"/>
</dbReference>
<dbReference type="PANTHER" id="PTHR10151:SF120">
    <property type="entry name" value="BIS(5'-ADENOSYL)-TRIPHOSPHATASE"/>
    <property type="match status" value="1"/>
</dbReference>
<evidence type="ECO:0000256" key="2">
    <source>
        <dbReference type="SAM" id="Phobius"/>
    </source>
</evidence>
<feature type="transmembrane region" description="Helical" evidence="2">
    <location>
        <begin position="198"/>
        <end position="220"/>
    </location>
</feature>
<reference evidence="3 4" key="1">
    <citation type="submission" date="2024-06" db="EMBL/GenBank/DDBJ databases">
        <title>Complete genome of Phlyctema vagabunda strain 19-DSS-EL-015.</title>
        <authorList>
            <person name="Fiorenzani C."/>
        </authorList>
    </citation>
    <scope>NUCLEOTIDE SEQUENCE [LARGE SCALE GENOMIC DNA]</scope>
    <source>
        <strain evidence="3 4">19-DSS-EL-015</strain>
    </source>
</reference>
<dbReference type="SUPFAM" id="SSF53649">
    <property type="entry name" value="Alkaline phosphatase-like"/>
    <property type="match status" value="1"/>
</dbReference>
<evidence type="ECO:0000313" key="3">
    <source>
        <dbReference type="EMBL" id="KAL3417171.1"/>
    </source>
</evidence>
<name>A0ABR4P238_9HELO</name>
<keyword evidence="2" id="KW-1133">Transmembrane helix</keyword>
<proteinExistence type="predicted"/>
<keyword evidence="2" id="KW-0812">Transmembrane</keyword>
<feature type="region of interest" description="Disordered" evidence="1">
    <location>
        <begin position="1"/>
        <end position="91"/>
    </location>
</feature>
<feature type="compositionally biased region" description="Basic residues" evidence="1">
    <location>
        <begin position="123"/>
        <end position="136"/>
    </location>
</feature>
<dbReference type="Proteomes" id="UP001629113">
    <property type="component" value="Unassembled WGS sequence"/>
</dbReference>
<keyword evidence="2" id="KW-0472">Membrane</keyword>
<dbReference type="Pfam" id="PF01663">
    <property type="entry name" value="Phosphodiest"/>
    <property type="match status" value="1"/>
</dbReference>
<sequence>MAAPKVRAERDASLLSPAGYDDDASSIHSDRSDQDTDSEDDEVMMRARSSAEIRQHDRTVLLEEEERDRLLEESRRQRERRGSGLVMPPQFKKLFSKSFSQLPGVDADALEQEEMKEVGSGRRERRKQRRARRQKKKDSLMSKASNGEDGSLMYEMEEGGLREGSATGESSETEGSDEIDRRGLLGLRDEKSQRRKNWWLWCFIYLLIIVGFSIIVLVAWKLSLKQRKVKTGQTFLSNGTALFAPTTILISLDGFRADFLQRGITPRLKAFVEEGVSPVYMNPSFPSVTFPNHYTLVTGLYPESHGVVGNTFWDADLHDEFYYTHVNAMQPKWWGGEPLWVTAESQGIRTAIHMWPGSEAHIMALEPAFLDKYKGDELLSNKVSRVLELLDKPGMEDKMALVPDMRPQLIAAYVPNVDAAGHLYGPNSTEIRTIITDVDTMLDNLFKGLEERNLTDIVNVVVVSDHGMATTSTDRMIQLDNIIDPDLIEHIDGWPLYGLRPKNPADLQGLYDKLAAEAVGHPGFEVYLRDVNMPERYHFSKNERIAPLWIVPTTGWAIVRKSDFDVEDAKAKGIDYKPRGLHGYDHEHPLMRAIFVARGPAFPHAPNSRVEPFQNIEVYNIICDSLDLTPRPNNGTLRLPLKPVGLHSPDTTPVEPLDPEPAPASATEDGANVISISPIEASSAADPDVVPPTLVGVDETDEGANVISISPIEASSAADPNVVPPHFVGVDETDDASVDRPVVDDEGSMSDDEKSFWDWLQGKLDGFKGWLGDVTESVKGSLKGNETAAGAAATGAA</sequence>
<dbReference type="CDD" id="cd16018">
    <property type="entry name" value="Enpp"/>
    <property type="match status" value="1"/>
</dbReference>
<feature type="region of interest" description="Disordered" evidence="1">
    <location>
        <begin position="643"/>
        <end position="668"/>
    </location>
</feature>
<feature type="compositionally biased region" description="Basic and acidic residues" evidence="1">
    <location>
        <begin position="43"/>
        <end position="82"/>
    </location>
</feature>
<feature type="compositionally biased region" description="Basic and acidic residues" evidence="1">
    <location>
        <begin position="1"/>
        <end position="12"/>
    </location>
</feature>
<evidence type="ECO:0000256" key="1">
    <source>
        <dbReference type="SAM" id="MobiDB-lite"/>
    </source>
</evidence>
<organism evidence="3 4">
    <name type="scientific">Phlyctema vagabunda</name>
    <dbReference type="NCBI Taxonomy" id="108571"/>
    <lineage>
        <taxon>Eukaryota</taxon>
        <taxon>Fungi</taxon>
        <taxon>Dikarya</taxon>
        <taxon>Ascomycota</taxon>
        <taxon>Pezizomycotina</taxon>
        <taxon>Leotiomycetes</taxon>
        <taxon>Helotiales</taxon>
        <taxon>Dermateaceae</taxon>
        <taxon>Phlyctema</taxon>
    </lineage>
</organism>
<feature type="compositionally biased region" description="Basic and acidic residues" evidence="1">
    <location>
        <begin position="113"/>
        <end position="122"/>
    </location>
</feature>
<protein>
    <submittedName>
        <fullName evidence="3">Ectonucleotide pyrophosphatase/phosphodiesterase family member</fullName>
    </submittedName>
</protein>
<dbReference type="Gene3D" id="3.40.720.10">
    <property type="entry name" value="Alkaline Phosphatase, subunit A"/>
    <property type="match status" value="1"/>
</dbReference>
<gene>
    <name evidence="3" type="ORF">PVAG01_11171</name>
</gene>
<evidence type="ECO:0000313" key="4">
    <source>
        <dbReference type="Proteomes" id="UP001629113"/>
    </source>
</evidence>
<dbReference type="PANTHER" id="PTHR10151">
    <property type="entry name" value="ECTONUCLEOTIDE PYROPHOSPHATASE/PHOSPHODIESTERASE"/>
    <property type="match status" value="1"/>
</dbReference>
<comment type="caution">
    <text evidence="3">The sequence shown here is derived from an EMBL/GenBank/DDBJ whole genome shotgun (WGS) entry which is preliminary data.</text>
</comment>
<accession>A0ABR4P238</accession>